<organism evidence="1 2">
    <name type="scientific">Coprinopsis cinerea (strain Okayama-7 / 130 / ATCC MYA-4618 / FGSC 9003)</name>
    <name type="common">Inky cap fungus</name>
    <name type="synonym">Hormographiella aspergillata</name>
    <dbReference type="NCBI Taxonomy" id="240176"/>
    <lineage>
        <taxon>Eukaryota</taxon>
        <taxon>Fungi</taxon>
        <taxon>Dikarya</taxon>
        <taxon>Basidiomycota</taxon>
        <taxon>Agaricomycotina</taxon>
        <taxon>Agaricomycetes</taxon>
        <taxon>Agaricomycetidae</taxon>
        <taxon>Agaricales</taxon>
        <taxon>Agaricineae</taxon>
        <taxon>Psathyrellaceae</taxon>
        <taxon>Coprinopsis</taxon>
    </lineage>
</organism>
<comment type="caution">
    <text evidence="1">The sequence shown here is derived from an EMBL/GenBank/DDBJ whole genome shotgun (WGS) entry which is preliminary data.</text>
</comment>
<dbReference type="VEuPathDB" id="FungiDB:CC1G_14445"/>
<dbReference type="RefSeq" id="XP_002911448.1">
    <property type="nucleotide sequence ID" value="XM_002911402.1"/>
</dbReference>
<keyword evidence="2" id="KW-1185">Reference proteome</keyword>
<dbReference type="KEGG" id="cci:CC1G_14445"/>
<dbReference type="InParanoid" id="D6RLU0"/>
<proteinExistence type="predicted"/>
<accession>D6RLU0</accession>
<protein>
    <submittedName>
        <fullName evidence="1">Uncharacterized protein</fullName>
    </submittedName>
</protein>
<dbReference type="HOGENOM" id="CLU_2885679_0_0_1"/>
<dbReference type="Proteomes" id="UP000001861">
    <property type="component" value="Unassembled WGS sequence"/>
</dbReference>
<dbReference type="GeneID" id="9378717"/>
<evidence type="ECO:0000313" key="2">
    <source>
        <dbReference type="Proteomes" id="UP000001861"/>
    </source>
</evidence>
<evidence type="ECO:0000313" key="1">
    <source>
        <dbReference type="EMBL" id="EFI27954.1"/>
    </source>
</evidence>
<dbReference type="AlphaFoldDB" id="D6RLU0"/>
<reference evidence="1 2" key="1">
    <citation type="journal article" date="2010" name="Proc. Natl. Acad. Sci. U.S.A.">
        <title>Insights into evolution of multicellular fungi from the assembled chromosomes of the mushroom Coprinopsis cinerea (Coprinus cinereus).</title>
        <authorList>
            <person name="Stajich J.E."/>
            <person name="Wilke S.K."/>
            <person name="Ahren D."/>
            <person name="Au C.H."/>
            <person name="Birren B.W."/>
            <person name="Borodovsky M."/>
            <person name="Burns C."/>
            <person name="Canback B."/>
            <person name="Casselton L.A."/>
            <person name="Cheng C.K."/>
            <person name="Deng J."/>
            <person name="Dietrich F.S."/>
            <person name="Fargo D.C."/>
            <person name="Farman M.L."/>
            <person name="Gathman A.C."/>
            <person name="Goldberg J."/>
            <person name="Guigo R."/>
            <person name="Hoegger P.J."/>
            <person name="Hooker J.B."/>
            <person name="Huggins A."/>
            <person name="James T.Y."/>
            <person name="Kamada T."/>
            <person name="Kilaru S."/>
            <person name="Kodira C."/>
            <person name="Kues U."/>
            <person name="Kupfer D."/>
            <person name="Kwan H.S."/>
            <person name="Lomsadze A."/>
            <person name="Li W."/>
            <person name="Lilly W.W."/>
            <person name="Ma L.J."/>
            <person name="Mackey A.J."/>
            <person name="Manning G."/>
            <person name="Martin F."/>
            <person name="Muraguchi H."/>
            <person name="Natvig D.O."/>
            <person name="Palmerini H."/>
            <person name="Ramesh M.A."/>
            <person name="Rehmeyer C.J."/>
            <person name="Roe B.A."/>
            <person name="Shenoy N."/>
            <person name="Stanke M."/>
            <person name="Ter-Hovhannisyan V."/>
            <person name="Tunlid A."/>
            <person name="Velagapudi R."/>
            <person name="Vision T.J."/>
            <person name="Zeng Q."/>
            <person name="Zolan M.E."/>
            <person name="Pukkila P.J."/>
        </authorList>
    </citation>
    <scope>NUCLEOTIDE SEQUENCE [LARGE SCALE GENOMIC DNA]</scope>
    <source>
        <strain evidence="2">Okayama-7 / 130 / ATCC MYA-4618 / FGSC 9003</strain>
    </source>
</reference>
<dbReference type="EMBL" id="AACS02000004">
    <property type="protein sequence ID" value="EFI27954.1"/>
    <property type="molecule type" value="Genomic_DNA"/>
</dbReference>
<gene>
    <name evidence="1" type="ORF">CC1G_14445</name>
</gene>
<name>D6RLU0_COPC7</name>
<sequence>MKENNGRRASLAAATNDLCVPHRHAASSLVIINRAQAVSPLPVVAQVPSPFTQLPAPLPGSVA</sequence>